<reference evidence="1" key="1">
    <citation type="submission" date="2018-02" db="EMBL/GenBank/DDBJ databases">
        <title>Rhizophora mucronata_Transcriptome.</title>
        <authorList>
            <person name="Meera S.P."/>
            <person name="Sreeshan A."/>
            <person name="Augustine A."/>
        </authorList>
    </citation>
    <scope>NUCLEOTIDE SEQUENCE</scope>
    <source>
        <tissue evidence="1">Leaf</tissue>
    </source>
</reference>
<dbReference type="AlphaFoldDB" id="A0A2P2R1K0"/>
<name>A0A2P2R1K0_RHIMU</name>
<accession>A0A2P2R1K0</accession>
<proteinExistence type="predicted"/>
<evidence type="ECO:0000313" key="1">
    <source>
        <dbReference type="EMBL" id="MBX73070.1"/>
    </source>
</evidence>
<protein>
    <submittedName>
        <fullName evidence="1">Uncharacterized protein</fullName>
    </submittedName>
</protein>
<dbReference type="EMBL" id="GGEC01092586">
    <property type="protein sequence ID" value="MBX73070.1"/>
    <property type="molecule type" value="Transcribed_RNA"/>
</dbReference>
<sequence>MIKVSKVPYFHKKASTSMNTDFKMTME</sequence>
<organism evidence="1">
    <name type="scientific">Rhizophora mucronata</name>
    <name type="common">Asiatic mangrove</name>
    <dbReference type="NCBI Taxonomy" id="61149"/>
    <lineage>
        <taxon>Eukaryota</taxon>
        <taxon>Viridiplantae</taxon>
        <taxon>Streptophyta</taxon>
        <taxon>Embryophyta</taxon>
        <taxon>Tracheophyta</taxon>
        <taxon>Spermatophyta</taxon>
        <taxon>Magnoliopsida</taxon>
        <taxon>eudicotyledons</taxon>
        <taxon>Gunneridae</taxon>
        <taxon>Pentapetalae</taxon>
        <taxon>rosids</taxon>
        <taxon>fabids</taxon>
        <taxon>Malpighiales</taxon>
        <taxon>Rhizophoraceae</taxon>
        <taxon>Rhizophora</taxon>
    </lineage>
</organism>